<protein>
    <submittedName>
        <fullName evidence="6">ShKT domain-containing protein</fullName>
    </submittedName>
</protein>
<proteinExistence type="predicted"/>
<dbReference type="PANTHER" id="PTHR21724">
    <property type="entry name" value="SHKT DOMAIN-CONTAINING PROTEIN"/>
    <property type="match status" value="1"/>
</dbReference>
<dbReference type="PANTHER" id="PTHR21724:SF0">
    <property type="entry name" value="SHKT DOMAIN-CONTAINING PROTEIN"/>
    <property type="match status" value="1"/>
</dbReference>
<dbReference type="Proteomes" id="UP000271162">
    <property type="component" value="Unassembled WGS sequence"/>
</dbReference>
<organism evidence="6">
    <name type="scientific">Nippostrongylus brasiliensis</name>
    <name type="common">Rat hookworm</name>
    <dbReference type="NCBI Taxonomy" id="27835"/>
    <lineage>
        <taxon>Eukaryota</taxon>
        <taxon>Metazoa</taxon>
        <taxon>Ecdysozoa</taxon>
        <taxon>Nematoda</taxon>
        <taxon>Chromadorea</taxon>
        <taxon>Rhabditida</taxon>
        <taxon>Rhabditina</taxon>
        <taxon>Rhabditomorpha</taxon>
        <taxon>Strongyloidea</taxon>
        <taxon>Heligmosomidae</taxon>
        <taxon>Nippostrongylus</taxon>
    </lineage>
</organism>
<evidence type="ECO:0000256" key="1">
    <source>
        <dbReference type="PROSITE-ProRule" id="PRU01005"/>
    </source>
</evidence>
<dbReference type="STRING" id="27835.A0A0N4Y1S9"/>
<reference evidence="6" key="1">
    <citation type="submission" date="2017-02" db="UniProtKB">
        <authorList>
            <consortium name="WormBaseParasite"/>
        </authorList>
    </citation>
    <scope>IDENTIFICATION</scope>
</reference>
<keyword evidence="2" id="KW-0732">Signal</keyword>
<dbReference type="PROSITE" id="PS51670">
    <property type="entry name" value="SHKT"/>
    <property type="match status" value="1"/>
</dbReference>
<evidence type="ECO:0000256" key="2">
    <source>
        <dbReference type="SAM" id="SignalP"/>
    </source>
</evidence>
<dbReference type="InterPro" id="IPR003582">
    <property type="entry name" value="ShKT_dom"/>
</dbReference>
<dbReference type="Gene3D" id="1.10.10.1870">
    <property type="entry name" value="ShTK domain-like"/>
    <property type="match status" value="1"/>
</dbReference>
<dbReference type="EMBL" id="UYSL01020165">
    <property type="protein sequence ID" value="VDL73190.1"/>
    <property type="molecule type" value="Genomic_DNA"/>
</dbReference>
<dbReference type="SMART" id="SM00254">
    <property type="entry name" value="ShKT"/>
    <property type="match status" value="4"/>
</dbReference>
<dbReference type="OMA" id="VACANDI"/>
<dbReference type="Gene3D" id="1.10.10.1940">
    <property type="match status" value="2"/>
</dbReference>
<dbReference type="Pfam" id="PF01549">
    <property type="entry name" value="ShK"/>
    <property type="match status" value="4"/>
</dbReference>
<reference evidence="4 5" key="2">
    <citation type="submission" date="2018-11" db="EMBL/GenBank/DDBJ databases">
        <authorList>
            <consortium name="Pathogen Informatics"/>
        </authorList>
    </citation>
    <scope>NUCLEOTIDE SEQUENCE [LARGE SCALE GENOMIC DNA]</scope>
</reference>
<comment type="caution">
    <text evidence="1">Lacks conserved residue(s) required for the propagation of feature annotation.</text>
</comment>
<gene>
    <name evidence="4" type="ORF">NBR_LOCUS9601</name>
</gene>
<evidence type="ECO:0000313" key="6">
    <source>
        <dbReference type="WBParaSite" id="NBR_0000960001-mRNA-1"/>
    </source>
</evidence>
<evidence type="ECO:0000313" key="5">
    <source>
        <dbReference type="Proteomes" id="UP000271162"/>
    </source>
</evidence>
<dbReference type="WBParaSite" id="NBR_0000960001-mRNA-1">
    <property type="protein sequence ID" value="NBR_0000960001-mRNA-1"/>
    <property type="gene ID" value="NBR_0000960001"/>
</dbReference>
<name>A0A0N4Y1S9_NIPBR</name>
<feature type="chain" id="PRO_5043125124" evidence="2">
    <location>
        <begin position="18"/>
        <end position="237"/>
    </location>
</feature>
<evidence type="ECO:0000313" key="4">
    <source>
        <dbReference type="EMBL" id="VDL73190.1"/>
    </source>
</evidence>
<dbReference type="AlphaFoldDB" id="A0A0N4Y1S9"/>
<evidence type="ECO:0000259" key="3">
    <source>
        <dbReference type="PROSITE" id="PS51670"/>
    </source>
</evidence>
<sequence length="237" mass="24962">MLRTLVICFASLALASATAFTDLNCTNKDAVNSQFAPVATACDDVYASTTCTSLFGTAVVPGGTTDRDAKCTTTADVKALAIAACPKSCGYCCLTDDYNCANALFPRVRCETVTKAMCEDPTWRPILASDCPNMCGLCNTGGCIDNVIQCANDISICRNVDMQSFVKVNCQKTCGYCSSSTTASAAVTSALSSSVTCTSATDSSTNCAQWKKNGFCTNTFYTLAQRKSYCGKTCNLC</sequence>
<accession>A0A0N4Y1S9</accession>
<keyword evidence="5" id="KW-1185">Reference proteome</keyword>
<feature type="domain" description="ShKT" evidence="3">
    <location>
        <begin position="197"/>
        <end position="237"/>
    </location>
</feature>
<feature type="signal peptide" evidence="2">
    <location>
        <begin position="1"/>
        <end position="17"/>
    </location>
</feature>